<dbReference type="InterPro" id="IPR016163">
    <property type="entry name" value="Ald_DH_C"/>
</dbReference>
<evidence type="ECO:0000313" key="6">
    <source>
        <dbReference type="EMBL" id="RJG18843.1"/>
    </source>
</evidence>
<dbReference type="Pfam" id="PF00171">
    <property type="entry name" value="Aldedh"/>
    <property type="match status" value="1"/>
</dbReference>
<comment type="similarity">
    <text evidence="1 4">Belongs to the aldehyde dehydrogenase family.</text>
</comment>
<evidence type="ECO:0000256" key="4">
    <source>
        <dbReference type="RuleBase" id="RU003345"/>
    </source>
</evidence>
<dbReference type="Proteomes" id="UP000284006">
    <property type="component" value="Unassembled WGS sequence"/>
</dbReference>
<evidence type="ECO:0000256" key="1">
    <source>
        <dbReference type="ARBA" id="ARBA00009986"/>
    </source>
</evidence>
<dbReference type="PROSITE" id="PS00687">
    <property type="entry name" value="ALDEHYDE_DEHYDR_GLU"/>
    <property type="match status" value="1"/>
</dbReference>
<dbReference type="InterPro" id="IPR015590">
    <property type="entry name" value="Aldehyde_DH_dom"/>
</dbReference>
<dbReference type="CDD" id="cd07106">
    <property type="entry name" value="ALDH_AldA-AAD23400"/>
    <property type="match status" value="1"/>
</dbReference>
<dbReference type="FunFam" id="3.40.605.10:FF:000007">
    <property type="entry name" value="NAD/NADP-dependent betaine aldehyde dehydrogenase"/>
    <property type="match status" value="1"/>
</dbReference>
<dbReference type="SUPFAM" id="SSF53720">
    <property type="entry name" value="ALDH-like"/>
    <property type="match status" value="1"/>
</dbReference>
<evidence type="ECO:0000256" key="2">
    <source>
        <dbReference type="ARBA" id="ARBA00023002"/>
    </source>
</evidence>
<gene>
    <name evidence="6" type="ORF">D3872_09660</name>
</gene>
<dbReference type="InterPro" id="IPR044086">
    <property type="entry name" value="LUC3-like"/>
</dbReference>
<dbReference type="AlphaFoldDB" id="A0A418Y0R7"/>
<accession>A0A418Y0R7</accession>
<proteinExistence type="inferred from homology"/>
<dbReference type="InterPro" id="IPR016161">
    <property type="entry name" value="Ald_DH/histidinol_DH"/>
</dbReference>
<evidence type="ECO:0000259" key="5">
    <source>
        <dbReference type="Pfam" id="PF00171"/>
    </source>
</evidence>
<protein>
    <submittedName>
        <fullName evidence="6">Aldehyde dehydrogenase family protein</fullName>
    </submittedName>
</protein>
<comment type="caution">
    <text evidence="6">The sequence shown here is derived from an EMBL/GenBank/DDBJ whole genome shotgun (WGS) entry which is preliminary data.</text>
</comment>
<keyword evidence="7" id="KW-1185">Reference proteome</keyword>
<name>A0A418Y0R7_9BURK</name>
<dbReference type="InterPro" id="IPR029510">
    <property type="entry name" value="Ald_DH_CS_GLU"/>
</dbReference>
<dbReference type="InterPro" id="IPR016162">
    <property type="entry name" value="Ald_DH_N"/>
</dbReference>
<feature type="active site" evidence="3">
    <location>
        <position position="246"/>
    </location>
</feature>
<dbReference type="EMBL" id="QYUP01000092">
    <property type="protein sequence ID" value="RJG18843.1"/>
    <property type="molecule type" value="Genomic_DNA"/>
</dbReference>
<evidence type="ECO:0000256" key="3">
    <source>
        <dbReference type="PROSITE-ProRule" id="PRU10007"/>
    </source>
</evidence>
<feature type="domain" description="Aldehyde dehydrogenase" evidence="5">
    <location>
        <begin position="24"/>
        <end position="469"/>
    </location>
</feature>
<keyword evidence="2 4" id="KW-0560">Oxidoreductase</keyword>
<organism evidence="6 7">
    <name type="scientific">Massilia cavernae</name>
    <dbReference type="NCBI Taxonomy" id="2320864"/>
    <lineage>
        <taxon>Bacteria</taxon>
        <taxon>Pseudomonadati</taxon>
        <taxon>Pseudomonadota</taxon>
        <taxon>Betaproteobacteria</taxon>
        <taxon>Burkholderiales</taxon>
        <taxon>Oxalobacteraceae</taxon>
        <taxon>Telluria group</taxon>
        <taxon>Massilia</taxon>
    </lineage>
</organism>
<dbReference type="Gene3D" id="3.40.605.10">
    <property type="entry name" value="Aldehyde Dehydrogenase, Chain A, domain 1"/>
    <property type="match status" value="1"/>
</dbReference>
<sequence length="479" mass="51172">MHMDFNSGYTMTIDGKACGTQGGLDVVNPATGDVFASAPAATAADLDEAVAAAHAALPAWKALPITARRELLIAAANAIKANADDLAHLFVREQGRPFEAARQEILFGSIWLKSVARQELPVEVVEDTPARRVEVHHEPLGVVCAIVPWNFPFLLAIWKIAPALLTGNTMVLKPSPFTPLCALKLGELWRDILPPGVFNVLCGGDELGPLMTAHAGFAKISFTGSTATGKRVMESAAKDLKRVTLELGGNDVAIVMPDVDVDQVAAEIFHGAFYNSAQVCVATKRLYIHDDIYDALRDRLHALALDATVGDGAEAGSQFGPVQNAPLHRRLLALIAEARAEGLTLLTGKAVPEGGGYFVPLTLVDNPPETARVVAEEAFGPVLPLLRFSDLDDVIRRANDSDYGLAGAVWSKDIEQAVSIAKRLDTGNVWINQNLQNTPAIPFAGRKQSGLGVENGVEGLKSFTQMKSIFIPKVQEEAA</sequence>
<dbReference type="Gene3D" id="3.40.309.10">
    <property type="entry name" value="Aldehyde Dehydrogenase, Chain A, domain 2"/>
    <property type="match status" value="1"/>
</dbReference>
<dbReference type="GO" id="GO:0016620">
    <property type="term" value="F:oxidoreductase activity, acting on the aldehyde or oxo group of donors, NAD or NADP as acceptor"/>
    <property type="evidence" value="ECO:0007669"/>
    <property type="project" value="InterPro"/>
</dbReference>
<dbReference type="PANTHER" id="PTHR11699">
    <property type="entry name" value="ALDEHYDE DEHYDROGENASE-RELATED"/>
    <property type="match status" value="1"/>
</dbReference>
<reference evidence="6 7" key="1">
    <citation type="submission" date="2018-09" db="EMBL/GenBank/DDBJ databases">
        <authorList>
            <person name="Zhu H."/>
        </authorList>
    </citation>
    <scope>NUCLEOTIDE SEQUENCE [LARGE SCALE GENOMIC DNA]</scope>
    <source>
        <strain evidence="6 7">K1S02-61</strain>
    </source>
</reference>
<dbReference type="OrthoDB" id="6187633at2"/>
<evidence type="ECO:0000313" key="7">
    <source>
        <dbReference type="Proteomes" id="UP000284006"/>
    </source>
</evidence>